<dbReference type="AlphaFoldDB" id="J9FRY5"/>
<feature type="domain" description="TPM" evidence="2">
    <location>
        <begin position="16"/>
        <end position="138"/>
    </location>
</feature>
<dbReference type="PANTHER" id="PTHR30373:SF2">
    <property type="entry name" value="UPF0603 PROTEIN YGCG"/>
    <property type="match status" value="1"/>
</dbReference>
<comment type="caution">
    <text evidence="3">The sequence shown here is derived from an EMBL/GenBank/DDBJ whole genome shotgun (WGS) entry which is preliminary data.</text>
</comment>
<keyword evidence="1" id="KW-0472">Membrane</keyword>
<dbReference type="Gene3D" id="3.10.310.50">
    <property type="match status" value="1"/>
</dbReference>
<evidence type="ECO:0000256" key="1">
    <source>
        <dbReference type="SAM" id="Phobius"/>
    </source>
</evidence>
<gene>
    <name evidence="3" type="ORF">EVA_14177</name>
</gene>
<evidence type="ECO:0000259" key="2">
    <source>
        <dbReference type="Pfam" id="PF04536"/>
    </source>
</evidence>
<name>J9FRY5_9ZZZZ</name>
<protein>
    <submittedName>
        <fullName evidence="3">Protein containing DUF477</fullName>
    </submittedName>
</protein>
<accession>J9FRY5</accession>
<proteinExistence type="predicted"/>
<evidence type="ECO:0000313" key="3">
    <source>
        <dbReference type="EMBL" id="EJW97706.1"/>
    </source>
</evidence>
<organism evidence="3">
    <name type="scientific">gut metagenome</name>
    <dbReference type="NCBI Taxonomy" id="749906"/>
    <lineage>
        <taxon>unclassified sequences</taxon>
        <taxon>metagenomes</taxon>
        <taxon>organismal metagenomes</taxon>
    </lineage>
</organism>
<dbReference type="EMBL" id="AMCI01004624">
    <property type="protein sequence ID" value="EJW97706.1"/>
    <property type="molecule type" value="Genomic_DNA"/>
</dbReference>
<dbReference type="InterPro" id="IPR007621">
    <property type="entry name" value="TPM_dom"/>
</dbReference>
<sequence>MEDIPLVHLQDRTRYVSNPDQILSDATVRTLDRQLQQLEQQTGIQVLVVAVTGIEGGDCFDFAYRLGEQNGVGQKGRDNGLIVLLSTDERCVQFATGYGLEGILPDALCKRIQGRYMLPYFKDNRWDEGMLAGMKAVHGYLDGSMENLGQPDEEGDDSLWTFLLPILLFVGAGGGLAYYMAWRNSRCPYCKQHRLQRISSQVVSHRQGIKTEEVTYLCGHCGHTLVRREQSQDENYRGPRGGSGPIFMGGGGFGGGGGGFSGGSYGGGSFGGGGAGSKF</sequence>
<dbReference type="Pfam" id="PF04536">
    <property type="entry name" value="TPM_phosphatase"/>
    <property type="match status" value="1"/>
</dbReference>
<reference evidence="3" key="1">
    <citation type="journal article" date="2012" name="PLoS ONE">
        <title>Gene sets for utilization of primary and secondary nutrition supplies in the distal gut of endangered iberian lynx.</title>
        <authorList>
            <person name="Alcaide M."/>
            <person name="Messina E."/>
            <person name="Richter M."/>
            <person name="Bargiela R."/>
            <person name="Peplies J."/>
            <person name="Huws S.A."/>
            <person name="Newbold C.J."/>
            <person name="Golyshin P.N."/>
            <person name="Simon M.A."/>
            <person name="Lopez G."/>
            <person name="Yakimov M.M."/>
            <person name="Ferrer M."/>
        </authorList>
    </citation>
    <scope>NUCLEOTIDE SEQUENCE</scope>
</reference>
<dbReference type="PANTHER" id="PTHR30373">
    <property type="entry name" value="UPF0603 PROTEIN YGCG"/>
    <property type="match status" value="1"/>
</dbReference>
<feature type="transmembrane region" description="Helical" evidence="1">
    <location>
        <begin position="159"/>
        <end position="181"/>
    </location>
</feature>
<keyword evidence="1" id="KW-0812">Transmembrane</keyword>
<keyword evidence="1" id="KW-1133">Transmembrane helix</keyword>